<evidence type="ECO:0000313" key="8">
    <source>
        <dbReference type="EMBL" id="KAG0483822.1"/>
    </source>
</evidence>
<dbReference type="OrthoDB" id="441771at2759"/>
<dbReference type="PANTHER" id="PTHR23183:SF0">
    <property type="entry name" value="NUCLEOLAR PROTEIN 14"/>
    <property type="match status" value="1"/>
</dbReference>
<protein>
    <recommendedName>
        <fullName evidence="10">Nucleolar protein 14</fullName>
    </recommendedName>
</protein>
<comment type="similarity">
    <text evidence="2">Belongs to the NOP14 family.</text>
</comment>
<organism evidence="8 9">
    <name type="scientific">Vanilla planifolia</name>
    <name type="common">Vanilla</name>
    <dbReference type="NCBI Taxonomy" id="51239"/>
    <lineage>
        <taxon>Eukaryota</taxon>
        <taxon>Viridiplantae</taxon>
        <taxon>Streptophyta</taxon>
        <taxon>Embryophyta</taxon>
        <taxon>Tracheophyta</taxon>
        <taxon>Spermatophyta</taxon>
        <taxon>Magnoliopsida</taxon>
        <taxon>Liliopsida</taxon>
        <taxon>Asparagales</taxon>
        <taxon>Orchidaceae</taxon>
        <taxon>Vanilloideae</taxon>
        <taxon>Vanilleae</taxon>
        <taxon>Vanilla</taxon>
    </lineage>
</organism>
<dbReference type="InterPro" id="IPR007276">
    <property type="entry name" value="Nop14"/>
</dbReference>
<keyword evidence="3" id="KW-0690">Ribosome biogenesis</keyword>
<feature type="compositionally biased region" description="Basic residues" evidence="7">
    <location>
        <begin position="10"/>
        <end position="21"/>
    </location>
</feature>
<feature type="compositionally biased region" description="Basic and acidic residues" evidence="7">
    <location>
        <begin position="413"/>
        <end position="428"/>
    </location>
</feature>
<gene>
    <name evidence="8" type="ORF">HPP92_011906</name>
</gene>
<sequence>MKSKPMDGGRKKKKGGKKRTLRGPTVASMKSSKPPKPNPFETIWSRRKFDIIGKKKGKGEEVRIGLSRSLAMEKRKKTLMKEYEESTKASKFIDRRLGEKDDSLPEFNKAILRMQRERQLKAKRERKYNLSDEEEDDPIDPRAVLFSKEDDFNEQVPLDDNDGHDHGGAGVSDLPRHLHLSSETDPSEHNLLDDTEIFQGRKSNKQAYAEVVAKNKYYKAKRAVEREEINQEIAALDKLTGGMEDRLQLLNSLDWKHCSDKPSDDMYDNYYKIIGELHFEPRARPSDRMKTPEEIALEEKEALEKKEKERLKRMHASDDDDDDEDSDDTEGQSKHLSKIDRYISGDDLGDSFSTVKDAENGRGWVDDIYEREKNDDNHKEDGSSAEDSESVEDDQEGSDDSDGENGDVADGIEYDKISSMKDWEKSDVDNDDDISDEIATQNLDENGIIKMNLDSKGSESTDQYQVGFTEKPTLAKEEILYVIQAPKTLSEMCSLLDNHSDIEVVEIIRRIRAYNSINLGTENRRKMQVFYGVLLSYFASLATQKPLNVKIINSLVQPLIEMGTEVPYFASVCARERLVQTRKQLCEDVKIPGKSSWPSLKTINLLRLWSLTFPCSDFRHVVITPAILLICEYLTRCPITSGRDIAVGSLLCSMALSVAKQSLKYFPEVLSFLQTVLKSCMEKNSTHEYTAQSHMESNVSQPWLLIHDEDCNVHPIDVFMVLEMDADSSYFNSDNFKASILSIEIKILKEFASIYERLSSFPEIFLPIAALLHEVLHGAKIPCVLQGDINDAVGLIRKKISEHHALRQPLQMRKQKPEPLKLLNPKFEENFVKGIDYDPDRERAQRKKLKKLLKKESKGAVRELRKDNHFIFKLKERDRLLQEEERAEKYGKALAFLQEQEHAFKSGQLGKGRKKRK</sequence>
<evidence type="ECO:0000256" key="1">
    <source>
        <dbReference type="ARBA" id="ARBA00004604"/>
    </source>
</evidence>
<dbReference type="PANTHER" id="PTHR23183">
    <property type="entry name" value="NOP14"/>
    <property type="match status" value="1"/>
</dbReference>
<feature type="compositionally biased region" description="Acidic residues" evidence="7">
    <location>
        <begin position="151"/>
        <end position="160"/>
    </location>
</feature>
<feature type="compositionally biased region" description="Basic and acidic residues" evidence="7">
    <location>
        <begin position="119"/>
        <end position="130"/>
    </location>
</feature>
<dbReference type="GO" id="GO:0032040">
    <property type="term" value="C:small-subunit processome"/>
    <property type="evidence" value="ECO:0007669"/>
    <property type="project" value="InterPro"/>
</dbReference>
<reference evidence="8 9" key="1">
    <citation type="journal article" date="2020" name="Nat. Food">
        <title>A phased Vanilla planifolia genome enables genetic improvement of flavour and production.</title>
        <authorList>
            <person name="Hasing T."/>
            <person name="Tang H."/>
            <person name="Brym M."/>
            <person name="Khazi F."/>
            <person name="Huang T."/>
            <person name="Chambers A.H."/>
        </authorList>
    </citation>
    <scope>NUCLEOTIDE SEQUENCE [LARGE SCALE GENOMIC DNA]</scope>
    <source>
        <tissue evidence="8">Leaf</tissue>
    </source>
</reference>
<proteinExistence type="inferred from homology"/>
<dbReference type="GO" id="GO:0030692">
    <property type="term" value="C:Noc4p-Nop14p complex"/>
    <property type="evidence" value="ECO:0007669"/>
    <property type="project" value="TreeGrafter"/>
</dbReference>
<dbReference type="AlphaFoldDB" id="A0A835RD98"/>
<accession>A0A835RD98</accession>
<dbReference type="Pfam" id="PF04147">
    <property type="entry name" value="Nop14"/>
    <property type="match status" value="1"/>
</dbReference>
<evidence type="ECO:0000256" key="7">
    <source>
        <dbReference type="SAM" id="MobiDB-lite"/>
    </source>
</evidence>
<feature type="compositionally biased region" description="Basic and acidic residues" evidence="7">
    <location>
        <begin position="356"/>
        <end position="382"/>
    </location>
</feature>
<feature type="region of interest" description="Disordered" evidence="7">
    <location>
        <begin position="281"/>
        <end position="431"/>
    </location>
</feature>
<dbReference type="EMBL" id="JADCNM010000005">
    <property type="protein sequence ID" value="KAG0483822.1"/>
    <property type="molecule type" value="Genomic_DNA"/>
</dbReference>
<feature type="compositionally biased region" description="Basic and acidic residues" evidence="7">
    <location>
        <begin position="281"/>
        <end position="310"/>
    </location>
</feature>
<evidence type="ECO:0000256" key="6">
    <source>
        <dbReference type="ARBA" id="ARBA00024695"/>
    </source>
</evidence>
<dbReference type="Proteomes" id="UP000639772">
    <property type="component" value="Unassembled WGS sequence"/>
</dbReference>
<feature type="region of interest" description="Disordered" evidence="7">
    <location>
        <begin position="119"/>
        <end position="191"/>
    </location>
</feature>
<feature type="compositionally biased region" description="Acidic residues" evidence="7">
    <location>
        <begin position="383"/>
        <end position="412"/>
    </location>
</feature>
<evidence type="ECO:0000256" key="3">
    <source>
        <dbReference type="ARBA" id="ARBA00022517"/>
    </source>
</evidence>
<evidence type="ECO:0000256" key="2">
    <source>
        <dbReference type="ARBA" id="ARBA00007466"/>
    </source>
</evidence>
<evidence type="ECO:0000256" key="5">
    <source>
        <dbReference type="ARBA" id="ARBA00023242"/>
    </source>
</evidence>
<comment type="subcellular location">
    <subcellularLocation>
        <location evidence="1">Nucleus</location>
        <location evidence="1">Nucleolus</location>
    </subcellularLocation>
</comment>
<comment type="function">
    <text evidence="6">Involved in nucleolar processing of pre-18S ribosomal RNA. Has a role in the nuclear export of 40S pre-ribosomal subunit to the cytoplasm.</text>
</comment>
<feature type="compositionally biased region" description="Basic and acidic residues" evidence="7">
    <location>
        <begin position="174"/>
        <end position="191"/>
    </location>
</feature>
<dbReference type="GO" id="GO:0030490">
    <property type="term" value="P:maturation of SSU-rRNA"/>
    <property type="evidence" value="ECO:0007669"/>
    <property type="project" value="TreeGrafter"/>
</dbReference>
<feature type="compositionally biased region" description="Basic and acidic residues" evidence="7">
    <location>
        <begin position="331"/>
        <end position="344"/>
    </location>
</feature>
<evidence type="ECO:0008006" key="10">
    <source>
        <dbReference type="Google" id="ProtNLM"/>
    </source>
</evidence>
<name>A0A835RD98_VANPL</name>
<feature type="compositionally biased region" description="Acidic residues" evidence="7">
    <location>
        <begin position="318"/>
        <end position="330"/>
    </location>
</feature>
<evidence type="ECO:0000313" key="9">
    <source>
        <dbReference type="Proteomes" id="UP000639772"/>
    </source>
</evidence>
<feature type="region of interest" description="Disordered" evidence="7">
    <location>
        <begin position="1"/>
        <end position="42"/>
    </location>
</feature>
<keyword evidence="5" id="KW-0539">Nucleus</keyword>
<comment type="caution">
    <text evidence="8">The sequence shown here is derived from an EMBL/GenBank/DDBJ whole genome shotgun (WGS) entry which is preliminary data.</text>
</comment>
<evidence type="ECO:0000256" key="4">
    <source>
        <dbReference type="ARBA" id="ARBA00022552"/>
    </source>
</evidence>
<keyword evidence="4" id="KW-0698">rRNA processing</keyword>